<evidence type="ECO:0000313" key="11">
    <source>
        <dbReference type="Proteomes" id="UP001305702"/>
    </source>
</evidence>
<name>A0AA96LF31_9BACL</name>
<dbReference type="InterPro" id="IPR016040">
    <property type="entry name" value="NAD(P)-bd_dom"/>
</dbReference>
<dbReference type="PANTHER" id="PTHR43000">
    <property type="entry name" value="DTDP-D-GLUCOSE 4,6-DEHYDRATASE-RELATED"/>
    <property type="match status" value="1"/>
</dbReference>
<feature type="domain" description="NAD(P)-binding" evidence="9">
    <location>
        <begin position="4"/>
        <end position="305"/>
    </location>
</feature>
<dbReference type="FunFam" id="3.40.50.720:FF:000304">
    <property type="entry name" value="UDP-glucose 4,6-dehydratase"/>
    <property type="match status" value="1"/>
</dbReference>
<evidence type="ECO:0000256" key="2">
    <source>
        <dbReference type="ARBA" id="ARBA00001911"/>
    </source>
</evidence>
<dbReference type="EC" id="4.2.1.46" evidence="4 8"/>
<evidence type="ECO:0000256" key="7">
    <source>
        <dbReference type="ARBA" id="ARBA00023239"/>
    </source>
</evidence>
<dbReference type="KEGG" id="paun:MJA45_07640"/>
<dbReference type="GO" id="GO:0009225">
    <property type="term" value="P:nucleotide-sugar metabolic process"/>
    <property type="evidence" value="ECO:0007669"/>
    <property type="project" value="InterPro"/>
</dbReference>
<dbReference type="CDD" id="cd05246">
    <property type="entry name" value="dTDP_GD_SDR_e"/>
    <property type="match status" value="1"/>
</dbReference>
<dbReference type="InterPro" id="IPR005888">
    <property type="entry name" value="dTDP_Gluc_deHydtase"/>
</dbReference>
<dbReference type="RefSeq" id="WP_315606673.1">
    <property type="nucleotide sequence ID" value="NZ_CP130318.1"/>
</dbReference>
<comment type="catalytic activity">
    <reaction evidence="1 8">
        <text>dTDP-alpha-D-glucose = dTDP-4-dehydro-6-deoxy-alpha-D-glucose + H2O</text>
        <dbReference type="Rhea" id="RHEA:17221"/>
        <dbReference type="ChEBI" id="CHEBI:15377"/>
        <dbReference type="ChEBI" id="CHEBI:57477"/>
        <dbReference type="ChEBI" id="CHEBI:57649"/>
        <dbReference type="EC" id="4.2.1.46"/>
    </reaction>
</comment>
<dbReference type="EMBL" id="CP130318">
    <property type="protein sequence ID" value="WNQ12894.1"/>
    <property type="molecule type" value="Genomic_DNA"/>
</dbReference>
<dbReference type="Pfam" id="PF16363">
    <property type="entry name" value="GDP_Man_Dehyd"/>
    <property type="match status" value="1"/>
</dbReference>
<dbReference type="NCBIfam" id="TIGR01181">
    <property type="entry name" value="dTDP_gluc_dehyt"/>
    <property type="match status" value="1"/>
</dbReference>
<evidence type="ECO:0000256" key="1">
    <source>
        <dbReference type="ARBA" id="ARBA00001539"/>
    </source>
</evidence>
<dbReference type="GO" id="GO:0008460">
    <property type="term" value="F:dTDP-glucose 4,6-dehydratase activity"/>
    <property type="evidence" value="ECO:0007669"/>
    <property type="project" value="UniProtKB-EC"/>
</dbReference>
<sequence>MKLLVTGGAGFIGSNFILYMLRRYPGYRIVNYDLLTYAGNPDNLTGVRAHQGYSFVQGDIADEGRVEEIFSGGLDAVVHFAAESHVDRSVKDPGVFVRTNVNGTQVLLEAARKHGVSRFVHVSTDEVYGSLGDTGLFTEETPLAPNSPYSASKAGSDLLVRAYVETFGLPAVITRCSNNYGPYQFPEKLIPLMISRAVKGEPLPVYGDGLNVRDWLYVEDHCSAIDLVLHGGRPGEVYNVGGNNERTNLQIVRTILEELGRPESLITFVEDRPGHDRRYGIDASKIRNELGWSPAYPFERGIRETIGWYRSHPEWLERIVSGAYRDDGSSRHGEEGGPA</sequence>
<evidence type="ECO:0000256" key="3">
    <source>
        <dbReference type="ARBA" id="ARBA00008178"/>
    </source>
</evidence>
<dbReference type="InterPro" id="IPR036291">
    <property type="entry name" value="NAD(P)-bd_dom_sf"/>
</dbReference>
<dbReference type="Proteomes" id="UP001305702">
    <property type="component" value="Chromosome"/>
</dbReference>
<keyword evidence="7 8" id="KW-0456">Lyase</keyword>
<proteinExistence type="inferred from homology"/>
<gene>
    <name evidence="10" type="primary">rfbB</name>
    <name evidence="10" type="ORF">MJA45_07640</name>
</gene>
<dbReference type="AlphaFoldDB" id="A0AA96LF31"/>
<dbReference type="SUPFAM" id="SSF51735">
    <property type="entry name" value="NAD(P)-binding Rossmann-fold domains"/>
    <property type="match status" value="1"/>
</dbReference>
<evidence type="ECO:0000313" key="10">
    <source>
        <dbReference type="EMBL" id="WNQ12894.1"/>
    </source>
</evidence>
<evidence type="ECO:0000259" key="9">
    <source>
        <dbReference type="Pfam" id="PF16363"/>
    </source>
</evidence>
<protein>
    <recommendedName>
        <fullName evidence="5 8">dTDP-glucose 4,6-dehydratase</fullName>
        <ecNumber evidence="4 8">4.2.1.46</ecNumber>
    </recommendedName>
</protein>
<comment type="similarity">
    <text evidence="3 8">Belongs to the NAD(P)-dependent epimerase/dehydratase family. dTDP-glucose dehydratase subfamily.</text>
</comment>
<accession>A0AA96LF31</accession>
<keyword evidence="6" id="KW-0520">NAD</keyword>
<evidence type="ECO:0000256" key="4">
    <source>
        <dbReference type="ARBA" id="ARBA00011990"/>
    </source>
</evidence>
<organism evidence="10 11">
    <name type="scientific">Paenibacillus aurantius</name>
    <dbReference type="NCBI Taxonomy" id="2918900"/>
    <lineage>
        <taxon>Bacteria</taxon>
        <taxon>Bacillati</taxon>
        <taxon>Bacillota</taxon>
        <taxon>Bacilli</taxon>
        <taxon>Bacillales</taxon>
        <taxon>Paenibacillaceae</taxon>
        <taxon>Paenibacillus</taxon>
    </lineage>
</organism>
<evidence type="ECO:0000256" key="8">
    <source>
        <dbReference type="RuleBase" id="RU004473"/>
    </source>
</evidence>
<reference evidence="10 11" key="1">
    <citation type="submission" date="2022-02" db="EMBL/GenBank/DDBJ databases">
        <title>Paenibacillus sp. MBLB1776 Whole Genome Shotgun Sequencing.</title>
        <authorList>
            <person name="Hwang C.Y."/>
            <person name="Cho E.-S."/>
            <person name="Seo M.-J."/>
        </authorList>
    </citation>
    <scope>NUCLEOTIDE SEQUENCE [LARGE SCALE GENOMIC DNA]</scope>
    <source>
        <strain evidence="10 11">MBLB1776</strain>
    </source>
</reference>
<keyword evidence="11" id="KW-1185">Reference proteome</keyword>
<evidence type="ECO:0000256" key="6">
    <source>
        <dbReference type="ARBA" id="ARBA00023027"/>
    </source>
</evidence>
<dbReference type="Gene3D" id="3.40.50.720">
    <property type="entry name" value="NAD(P)-binding Rossmann-like Domain"/>
    <property type="match status" value="1"/>
</dbReference>
<comment type="cofactor">
    <cofactor evidence="2 8">
        <name>NAD(+)</name>
        <dbReference type="ChEBI" id="CHEBI:57540"/>
    </cofactor>
</comment>
<evidence type="ECO:0000256" key="5">
    <source>
        <dbReference type="ARBA" id="ARBA00016977"/>
    </source>
</evidence>
<dbReference type="Gene3D" id="3.90.25.10">
    <property type="entry name" value="UDP-galactose 4-epimerase, domain 1"/>
    <property type="match status" value="1"/>
</dbReference>